<evidence type="ECO:0000313" key="1">
    <source>
        <dbReference type="EMBL" id="SVD91676.1"/>
    </source>
</evidence>
<dbReference type="EMBL" id="UINC01181797">
    <property type="protein sequence ID" value="SVD91676.1"/>
    <property type="molecule type" value="Genomic_DNA"/>
</dbReference>
<protein>
    <submittedName>
        <fullName evidence="1">Uncharacterized protein</fullName>
    </submittedName>
</protein>
<reference evidence="1" key="1">
    <citation type="submission" date="2018-05" db="EMBL/GenBank/DDBJ databases">
        <authorList>
            <person name="Lanie J.A."/>
            <person name="Ng W.-L."/>
            <person name="Kazmierczak K.M."/>
            <person name="Andrzejewski T.M."/>
            <person name="Davidsen T.M."/>
            <person name="Wayne K.J."/>
            <person name="Tettelin H."/>
            <person name="Glass J.I."/>
            <person name="Rusch D."/>
            <person name="Podicherti R."/>
            <person name="Tsui H.-C.T."/>
            <person name="Winkler M.E."/>
        </authorList>
    </citation>
    <scope>NUCLEOTIDE SEQUENCE</scope>
</reference>
<organism evidence="1">
    <name type="scientific">marine metagenome</name>
    <dbReference type="NCBI Taxonomy" id="408172"/>
    <lineage>
        <taxon>unclassified sequences</taxon>
        <taxon>metagenomes</taxon>
        <taxon>ecological metagenomes</taxon>
    </lineage>
</organism>
<sequence>MSQVGYHLGHETQASKVMYLDSR</sequence>
<dbReference type="AlphaFoldDB" id="A0A382Z852"/>
<gene>
    <name evidence="1" type="ORF">METZ01_LOCUS444530</name>
</gene>
<proteinExistence type="predicted"/>
<accession>A0A382Z852</accession>
<feature type="non-terminal residue" evidence="1">
    <location>
        <position position="23"/>
    </location>
</feature>
<name>A0A382Z852_9ZZZZ</name>